<organism evidence="2 3">
    <name type="scientific">Orchesella dallaii</name>
    <dbReference type="NCBI Taxonomy" id="48710"/>
    <lineage>
        <taxon>Eukaryota</taxon>
        <taxon>Metazoa</taxon>
        <taxon>Ecdysozoa</taxon>
        <taxon>Arthropoda</taxon>
        <taxon>Hexapoda</taxon>
        <taxon>Collembola</taxon>
        <taxon>Entomobryomorpha</taxon>
        <taxon>Entomobryoidea</taxon>
        <taxon>Orchesellidae</taxon>
        <taxon>Orchesellinae</taxon>
        <taxon>Orchesella</taxon>
    </lineage>
</organism>
<evidence type="ECO:0000313" key="2">
    <source>
        <dbReference type="EMBL" id="CAL8117003.1"/>
    </source>
</evidence>
<gene>
    <name evidence="2" type="ORF">ODALV1_LOCUS17486</name>
</gene>
<dbReference type="SUPFAM" id="SSF47095">
    <property type="entry name" value="HMG-box"/>
    <property type="match status" value="1"/>
</dbReference>
<evidence type="ECO:0000313" key="3">
    <source>
        <dbReference type="Proteomes" id="UP001642540"/>
    </source>
</evidence>
<accession>A0ABP1R176</accession>
<reference evidence="2 3" key="1">
    <citation type="submission" date="2024-08" db="EMBL/GenBank/DDBJ databases">
        <authorList>
            <person name="Cucini C."/>
            <person name="Frati F."/>
        </authorList>
    </citation>
    <scope>NUCLEOTIDE SEQUENCE [LARGE SCALE GENOMIC DNA]</scope>
</reference>
<sequence length="101" mass="11374">MGKNKCVCPPGGKNGKKNGGSSSSGRGSGPGNPFILYYLDNLKRCGGNYYRVARRSGEKWRAMSQAEKDKWYSLFYSQPQHQNSRGYRRWKKRQNKGGGCC</sequence>
<dbReference type="InterPro" id="IPR036910">
    <property type="entry name" value="HMG_box_dom_sf"/>
</dbReference>
<name>A0ABP1R176_9HEXA</name>
<evidence type="ECO:0000256" key="1">
    <source>
        <dbReference type="SAM" id="MobiDB-lite"/>
    </source>
</evidence>
<dbReference type="Gene3D" id="1.10.30.10">
    <property type="entry name" value="High mobility group box domain"/>
    <property type="match status" value="1"/>
</dbReference>
<evidence type="ECO:0008006" key="4">
    <source>
        <dbReference type="Google" id="ProtNLM"/>
    </source>
</evidence>
<dbReference type="EMBL" id="CAXLJM020000053">
    <property type="protein sequence ID" value="CAL8117003.1"/>
    <property type="molecule type" value="Genomic_DNA"/>
</dbReference>
<protein>
    <recommendedName>
        <fullName evidence="4">HMG box domain-containing protein</fullName>
    </recommendedName>
</protein>
<comment type="caution">
    <text evidence="2">The sequence shown here is derived from an EMBL/GenBank/DDBJ whole genome shotgun (WGS) entry which is preliminary data.</text>
</comment>
<dbReference type="Proteomes" id="UP001642540">
    <property type="component" value="Unassembled WGS sequence"/>
</dbReference>
<feature type="region of interest" description="Disordered" evidence="1">
    <location>
        <begin position="1"/>
        <end position="30"/>
    </location>
</feature>
<keyword evidence="3" id="KW-1185">Reference proteome</keyword>
<proteinExistence type="predicted"/>